<evidence type="ECO:0000256" key="1">
    <source>
        <dbReference type="SAM" id="MobiDB-lite"/>
    </source>
</evidence>
<sequence>MWLSVFGLNKEHISKNATVCSEHFKKHDLIIQPSGRVILRKGTVPINIYHKSPEPSSTNDMENKETASSSIDKDDFYGRSKRLPIMDIIEKTLSYNNKLKQPQPNKNVVQNENTEEVNYVNIHEIHVNKVIEKKLGTNHFVLLNYELKPIIGRLGLLGEHSILFVTFLNQIGSKEHLQFFVKYFPFAEFQAQFAEGIGAFEKEALVYKLFKEFSKEGITQASYVVPYCYLVAPKKYFILNDLNTENYQSLNKHICLEYDVIIVVLQALAQLHSSSIAYEEKLKKSLLDLYGNDLEETFFNERKGFPNVEGVESCIKCIVDEIKLFNFPK</sequence>
<dbReference type="PANTHER" id="PTHR11012:SF48">
    <property type="entry name" value="CHK KINASE-LIKE DOMAIN-CONTAINING PROTEIN-RELATED"/>
    <property type="match status" value="1"/>
</dbReference>
<accession>A0A9N9SUU0</accession>
<reference evidence="2" key="1">
    <citation type="submission" date="2022-01" db="EMBL/GenBank/DDBJ databases">
        <authorList>
            <person name="King R."/>
        </authorList>
    </citation>
    <scope>NUCLEOTIDE SEQUENCE</scope>
</reference>
<feature type="region of interest" description="Disordered" evidence="1">
    <location>
        <begin position="49"/>
        <end position="71"/>
    </location>
</feature>
<organism evidence="2 3">
    <name type="scientific">Diabrotica balteata</name>
    <name type="common">Banded cucumber beetle</name>
    <dbReference type="NCBI Taxonomy" id="107213"/>
    <lineage>
        <taxon>Eukaryota</taxon>
        <taxon>Metazoa</taxon>
        <taxon>Ecdysozoa</taxon>
        <taxon>Arthropoda</taxon>
        <taxon>Hexapoda</taxon>
        <taxon>Insecta</taxon>
        <taxon>Pterygota</taxon>
        <taxon>Neoptera</taxon>
        <taxon>Endopterygota</taxon>
        <taxon>Coleoptera</taxon>
        <taxon>Polyphaga</taxon>
        <taxon>Cucujiformia</taxon>
        <taxon>Chrysomeloidea</taxon>
        <taxon>Chrysomelidae</taxon>
        <taxon>Galerucinae</taxon>
        <taxon>Diabroticina</taxon>
        <taxon>Diabroticites</taxon>
        <taxon>Diabrotica</taxon>
    </lineage>
</organism>
<dbReference type="InterPro" id="IPR004119">
    <property type="entry name" value="EcKL"/>
</dbReference>
<dbReference type="Proteomes" id="UP001153709">
    <property type="component" value="Chromosome 3"/>
</dbReference>
<name>A0A9N9SUU0_DIABA</name>
<keyword evidence="3" id="KW-1185">Reference proteome</keyword>
<gene>
    <name evidence="2" type="ORF">DIABBA_LOCUS4801</name>
</gene>
<dbReference type="EMBL" id="OU898278">
    <property type="protein sequence ID" value="CAG9831179.1"/>
    <property type="molecule type" value="Genomic_DNA"/>
</dbReference>
<evidence type="ECO:0000313" key="2">
    <source>
        <dbReference type="EMBL" id="CAG9831179.1"/>
    </source>
</evidence>
<feature type="compositionally biased region" description="Basic and acidic residues" evidence="1">
    <location>
        <begin position="61"/>
        <end position="71"/>
    </location>
</feature>
<dbReference type="AlphaFoldDB" id="A0A9N9SUU0"/>
<dbReference type="PANTHER" id="PTHR11012">
    <property type="entry name" value="PROTEIN KINASE-LIKE DOMAIN-CONTAINING"/>
    <property type="match status" value="1"/>
</dbReference>
<evidence type="ECO:0008006" key="4">
    <source>
        <dbReference type="Google" id="ProtNLM"/>
    </source>
</evidence>
<dbReference type="OrthoDB" id="190089at2759"/>
<dbReference type="Pfam" id="PF02958">
    <property type="entry name" value="EcKL"/>
    <property type="match status" value="1"/>
</dbReference>
<proteinExistence type="predicted"/>
<evidence type="ECO:0000313" key="3">
    <source>
        <dbReference type="Proteomes" id="UP001153709"/>
    </source>
</evidence>
<protein>
    <recommendedName>
        <fullName evidence="4">THAP-type domain-containing protein</fullName>
    </recommendedName>
</protein>